<feature type="region of interest" description="Disordered" evidence="1">
    <location>
        <begin position="174"/>
        <end position="683"/>
    </location>
</feature>
<feature type="compositionally biased region" description="Low complexity" evidence="1">
    <location>
        <begin position="996"/>
        <end position="1005"/>
    </location>
</feature>
<feature type="compositionally biased region" description="Gly residues" evidence="1">
    <location>
        <begin position="955"/>
        <end position="971"/>
    </location>
</feature>
<dbReference type="PANTHER" id="PTHR13020:SF32">
    <property type="entry name" value="TRINUCLEOTIDE REPEAT-CONTAINING GENE 6B PROTEIN"/>
    <property type="match status" value="1"/>
</dbReference>
<feature type="compositionally biased region" description="Polar residues" evidence="1">
    <location>
        <begin position="183"/>
        <end position="251"/>
    </location>
</feature>
<feature type="region of interest" description="Disordered" evidence="1">
    <location>
        <begin position="77"/>
        <end position="133"/>
    </location>
</feature>
<feature type="compositionally biased region" description="Gly residues" evidence="1">
    <location>
        <begin position="375"/>
        <end position="391"/>
    </location>
</feature>
<feature type="compositionally biased region" description="Basic and acidic residues" evidence="1">
    <location>
        <begin position="611"/>
        <end position="638"/>
    </location>
</feature>
<feature type="compositionally biased region" description="Low complexity" evidence="1">
    <location>
        <begin position="583"/>
        <end position="597"/>
    </location>
</feature>
<feature type="compositionally biased region" description="Polar residues" evidence="1">
    <location>
        <begin position="819"/>
        <end position="829"/>
    </location>
</feature>
<feature type="compositionally biased region" description="Polar residues" evidence="1">
    <location>
        <begin position="919"/>
        <end position="940"/>
    </location>
</feature>
<name>A0ABV0PJH0_9TELE</name>
<protein>
    <recommendedName>
        <fullName evidence="4">Trinucleotide repeat-containing gene 6B protein</fullName>
    </recommendedName>
</protein>
<gene>
    <name evidence="2" type="ORF">GOODEAATRI_000062</name>
</gene>
<sequence length="1014" mass="103678">MGGAEGVLELRGRKGMFGGLIARMKKQDGARELVEGQSNQSYLRELGKEGVRKQIGVAQESASQNLATMTKALDNQKGIEGGDGTVGEWGGVGGRGGAIGGGGRNSSSSGSGSVAGSGSGHERSAQHCSNQSSQAEVALVSMLNRSDLDPRVLSNTGWGQTQIKQNVAWDLDTSKGVGKGNERNPSSSSALSSVTINTTTIRSSRYPSESGSVSNDASPGSLNSASATSRDNWDGGTTQPTGGPFMPSSTIRKPGSPEDDIMGGQGKSAGGWGELPSEKEGKGWRADDQQWRGHRGGRKNWQDFEKQGSGWGDGADDKGTGGWKGSTRGETSGWGEEWGKRDSTSGAGWGDGRSRAGGNSDEGSSWGKLDEEGSQRGGWGGGGGGGDVGGGKSHKDWGSAKPNTAPIPNSHVAPTKAQNQQQQQSQGQHPPGGWNSRPSVGGGGQLSKNQNQSLGWTSGPIPQISGGVSDSMEPSGWEEPSPQSISRKMEIDDGTSAWGDPTRYNNKNVNLWDKNSTTPGPNHSQQGPPPPMQQQPPRRQHSISTNPGRVKSVESWGGKGESSIVASRHPSWEEDEDSGGGVWNSTGSQGSSSSFNSGGWGQSHAGKRGNIKGDDPGVEKKIDGDKRGMNDYNGEMRRGGRSGGGYRMPSSKDMGSGDIGPYGDKVPGPMLKQMPSPGGSVGGVGGVGGVGSVGGVGGVGGGVFPPQISPQQLAMLSNIYPHMQQQFHLLARIMAILQQQRQQQQVGVGGATSGGGNSKLSPSHLGGGVSKQSMGDPLPHTGIGGPLSDLHAKSQGMYTGKYSEYKPSWPPEPIGQNKLWKTNRNSSQLPRPPPGLANQKQASPSPWGTGGPRLARSWGGMNQESRFGSGGAAGNGAPNSSGTGTAVASSGGSSPGSERPAVGTSSGGNGNGGAGVERSPSSGWQSLDSTGTSSETSSAQGPGLAIFSQWSTNGAGEGGVGGVESGRSGLWGGINAGYSSSSLWGAPQMEERHQMDSSAGLLPGDLLGGGADSI</sequence>
<feature type="compositionally biased region" description="Gly residues" evidence="1">
    <location>
        <begin position="747"/>
        <end position="757"/>
    </location>
</feature>
<feature type="compositionally biased region" description="Low complexity" evidence="1">
    <location>
        <begin position="418"/>
        <end position="428"/>
    </location>
</feature>
<feature type="region of interest" description="Disordered" evidence="1">
    <location>
        <begin position="989"/>
        <end position="1014"/>
    </location>
</feature>
<evidence type="ECO:0000313" key="3">
    <source>
        <dbReference type="Proteomes" id="UP001476798"/>
    </source>
</evidence>
<evidence type="ECO:0000313" key="2">
    <source>
        <dbReference type="EMBL" id="MEQ2183629.1"/>
    </source>
</evidence>
<dbReference type="InterPro" id="IPR052068">
    <property type="entry name" value="GW182_domain"/>
</dbReference>
<organism evidence="2 3">
    <name type="scientific">Goodea atripinnis</name>
    <dbReference type="NCBI Taxonomy" id="208336"/>
    <lineage>
        <taxon>Eukaryota</taxon>
        <taxon>Metazoa</taxon>
        <taxon>Chordata</taxon>
        <taxon>Craniata</taxon>
        <taxon>Vertebrata</taxon>
        <taxon>Euteleostomi</taxon>
        <taxon>Actinopterygii</taxon>
        <taxon>Neopterygii</taxon>
        <taxon>Teleostei</taxon>
        <taxon>Neoteleostei</taxon>
        <taxon>Acanthomorphata</taxon>
        <taxon>Ovalentaria</taxon>
        <taxon>Atherinomorphae</taxon>
        <taxon>Cyprinodontiformes</taxon>
        <taxon>Goodeidae</taxon>
        <taxon>Goodea</taxon>
    </lineage>
</organism>
<feature type="compositionally biased region" description="Polar residues" evidence="1">
    <location>
        <begin position="503"/>
        <end position="524"/>
    </location>
</feature>
<feature type="compositionally biased region" description="Low complexity" evidence="1">
    <location>
        <begin position="875"/>
        <end position="904"/>
    </location>
</feature>
<reference evidence="2 3" key="1">
    <citation type="submission" date="2021-06" db="EMBL/GenBank/DDBJ databases">
        <authorList>
            <person name="Palmer J.M."/>
        </authorList>
    </citation>
    <scope>NUCLEOTIDE SEQUENCE [LARGE SCALE GENOMIC DNA]</scope>
    <source>
        <strain evidence="2 3">GA_2019</strain>
        <tissue evidence="2">Muscle</tissue>
    </source>
</reference>
<accession>A0ABV0PJH0</accession>
<feature type="compositionally biased region" description="Polar residues" evidence="1">
    <location>
        <begin position="446"/>
        <end position="456"/>
    </location>
</feature>
<feature type="region of interest" description="Disordered" evidence="1">
    <location>
        <begin position="747"/>
        <end position="792"/>
    </location>
</feature>
<feature type="compositionally biased region" description="Gly residues" evidence="1">
    <location>
        <begin position="905"/>
        <end position="915"/>
    </location>
</feature>
<dbReference type="Proteomes" id="UP001476798">
    <property type="component" value="Unassembled WGS sequence"/>
</dbReference>
<proteinExistence type="predicted"/>
<feature type="compositionally biased region" description="Gly residues" evidence="1">
    <location>
        <begin position="263"/>
        <end position="273"/>
    </location>
</feature>
<dbReference type="PANTHER" id="PTHR13020">
    <property type="entry name" value="TRINUCLEOTIDE REPEAT-CONTAINING GENE 6"/>
    <property type="match status" value="1"/>
</dbReference>
<evidence type="ECO:0000256" key="1">
    <source>
        <dbReference type="SAM" id="MobiDB-lite"/>
    </source>
</evidence>
<feature type="compositionally biased region" description="Gly residues" evidence="1">
    <location>
        <begin position="79"/>
        <end position="104"/>
    </location>
</feature>
<dbReference type="EMBL" id="JAHRIO010079967">
    <property type="protein sequence ID" value="MEQ2183629.1"/>
    <property type="molecule type" value="Genomic_DNA"/>
</dbReference>
<feature type="compositionally biased region" description="Basic and acidic residues" evidence="1">
    <location>
        <begin position="276"/>
        <end position="291"/>
    </location>
</feature>
<comment type="caution">
    <text evidence="2">The sequence shown here is derived from an EMBL/GenBank/DDBJ whole genome shotgun (WGS) entry which is preliminary data.</text>
</comment>
<keyword evidence="3" id="KW-1185">Reference proteome</keyword>
<feature type="region of interest" description="Disordered" evidence="1">
    <location>
        <begin position="808"/>
        <end position="971"/>
    </location>
</feature>
<evidence type="ECO:0008006" key="4">
    <source>
        <dbReference type="Google" id="ProtNLM"/>
    </source>
</evidence>